<dbReference type="PIRSF" id="PIRSF006102">
    <property type="entry name" value="NQR_DE"/>
    <property type="match status" value="1"/>
</dbReference>
<reference evidence="10 11" key="1">
    <citation type="submission" date="2018-04" db="EMBL/GenBank/DDBJ databases">
        <title>Genomic Encyclopedia of Type Strains, Phase III (KMG-III): the genomes of soil and plant-associated and newly described type strains.</title>
        <authorList>
            <person name="Whitman W."/>
        </authorList>
    </citation>
    <scope>NUCLEOTIDE SEQUENCE [LARGE SCALE GENOMIC DNA]</scope>
    <source>
        <strain evidence="10 11">KA25</strain>
    </source>
</reference>
<dbReference type="GO" id="GO:0005886">
    <property type="term" value="C:plasma membrane"/>
    <property type="evidence" value="ECO:0007669"/>
    <property type="project" value="TreeGrafter"/>
</dbReference>
<dbReference type="GO" id="GO:0042717">
    <property type="term" value="C:plasma membrane-derived chromatophore membrane"/>
    <property type="evidence" value="ECO:0007669"/>
    <property type="project" value="UniProtKB-SubCell"/>
</dbReference>
<evidence type="ECO:0000256" key="5">
    <source>
        <dbReference type="ARBA" id="ARBA00022982"/>
    </source>
</evidence>
<dbReference type="GO" id="GO:0009399">
    <property type="term" value="P:nitrogen fixation"/>
    <property type="evidence" value="ECO:0007669"/>
    <property type="project" value="UniProtKB-UniRule"/>
</dbReference>
<comment type="subunit">
    <text evidence="9">The complex is composed of six subunits: RnfA, RnfB, RnfC, RnfD, RnfE and RnfG.</text>
</comment>
<dbReference type="HAMAP" id="MF_00478">
    <property type="entry name" value="RsxE_RnfE"/>
    <property type="match status" value="1"/>
</dbReference>
<keyword evidence="8 9" id="KW-0535">Nitrogen fixation</keyword>
<evidence type="ECO:0000256" key="8">
    <source>
        <dbReference type="ARBA" id="ARBA00023231"/>
    </source>
</evidence>
<keyword evidence="4 9" id="KW-1278">Translocase</keyword>
<dbReference type="NCBIfam" id="NF009070">
    <property type="entry name" value="PRK12405.1"/>
    <property type="match status" value="1"/>
</dbReference>
<organism evidence="10 11">
    <name type="scientific">Cereibacter azotoformans</name>
    <dbReference type="NCBI Taxonomy" id="43057"/>
    <lineage>
        <taxon>Bacteria</taxon>
        <taxon>Pseudomonadati</taxon>
        <taxon>Pseudomonadota</taxon>
        <taxon>Alphaproteobacteria</taxon>
        <taxon>Rhodobacterales</taxon>
        <taxon>Paracoccaceae</taxon>
        <taxon>Cereibacter</taxon>
    </lineage>
</organism>
<dbReference type="RefSeq" id="WP_011910140.1">
    <property type="nucleotide sequence ID" value="NZ_CP089966.1"/>
</dbReference>
<dbReference type="PANTHER" id="PTHR30586">
    <property type="entry name" value="ELECTRON TRANSPORT COMPLEX PROTEIN RNFE"/>
    <property type="match status" value="1"/>
</dbReference>
<dbReference type="EMBL" id="QAOT01000005">
    <property type="protein sequence ID" value="PTR19345.1"/>
    <property type="molecule type" value="Genomic_DNA"/>
</dbReference>
<keyword evidence="7 9" id="KW-0472">Membrane</keyword>
<evidence type="ECO:0000256" key="9">
    <source>
        <dbReference type="HAMAP-Rule" id="MF_00478"/>
    </source>
</evidence>
<name>A0A2T5KA94_9RHOB</name>
<proteinExistence type="inferred from homology"/>
<evidence type="ECO:0000256" key="7">
    <source>
        <dbReference type="ARBA" id="ARBA00023136"/>
    </source>
</evidence>
<evidence type="ECO:0000256" key="4">
    <source>
        <dbReference type="ARBA" id="ARBA00022967"/>
    </source>
</evidence>
<dbReference type="OrthoDB" id="9782945at2"/>
<accession>A0A2T5KA94</accession>
<keyword evidence="2 9" id="KW-0813">Transport</keyword>
<keyword evidence="3 9" id="KW-0812">Transmembrane</keyword>
<comment type="subcellular location">
    <subcellularLocation>
        <location evidence="9">Cellular chromatophore membrane</location>
        <topology evidence="9">Multi-pass membrane protein</topology>
    </subcellularLocation>
    <subcellularLocation>
        <location evidence="1">Endomembrane system</location>
        <topology evidence="1">Multi-pass membrane protein</topology>
    </subcellularLocation>
</comment>
<comment type="similarity">
    <text evidence="9">Belongs to the NqrDE/RnfAE family.</text>
</comment>
<evidence type="ECO:0000313" key="11">
    <source>
        <dbReference type="Proteomes" id="UP000244060"/>
    </source>
</evidence>
<dbReference type="PANTHER" id="PTHR30586:SF0">
    <property type="entry name" value="ION-TRANSLOCATING OXIDOREDUCTASE COMPLEX SUBUNIT E"/>
    <property type="match status" value="1"/>
</dbReference>
<dbReference type="EC" id="7.-.-.-" evidence="9"/>
<dbReference type="InterPro" id="IPR010968">
    <property type="entry name" value="RnfE"/>
</dbReference>
<gene>
    <name evidence="9" type="primary">rnfE</name>
    <name evidence="10" type="ORF">C8J28_105186</name>
</gene>
<protein>
    <recommendedName>
        <fullName evidence="9">Ion-translocating oxidoreductase complex subunit E</fullName>
        <ecNumber evidence="9">7.-.-.-</ecNumber>
    </recommendedName>
    <alternativeName>
        <fullName evidence="9">Rnf electron transport complex subunit E</fullName>
    </alternativeName>
</protein>
<dbReference type="AlphaFoldDB" id="A0A2T5KA94"/>
<evidence type="ECO:0000256" key="3">
    <source>
        <dbReference type="ARBA" id="ARBA00022692"/>
    </source>
</evidence>
<dbReference type="GO" id="GO:0022900">
    <property type="term" value="P:electron transport chain"/>
    <property type="evidence" value="ECO:0007669"/>
    <property type="project" value="UniProtKB-UniRule"/>
</dbReference>
<keyword evidence="6 9" id="KW-1133">Transmembrane helix</keyword>
<dbReference type="GO" id="GO:0012505">
    <property type="term" value="C:endomembrane system"/>
    <property type="evidence" value="ECO:0007669"/>
    <property type="project" value="UniProtKB-SubCell"/>
</dbReference>
<comment type="caution">
    <text evidence="10">The sequence shown here is derived from an EMBL/GenBank/DDBJ whole genome shotgun (WGS) entry which is preliminary data.</text>
</comment>
<evidence type="ECO:0000313" key="10">
    <source>
        <dbReference type="EMBL" id="PTR19345.1"/>
    </source>
</evidence>
<evidence type="ECO:0000256" key="2">
    <source>
        <dbReference type="ARBA" id="ARBA00022448"/>
    </source>
</evidence>
<evidence type="ECO:0000256" key="6">
    <source>
        <dbReference type="ARBA" id="ARBA00022989"/>
    </source>
</evidence>
<dbReference type="Proteomes" id="UP000244060">
    <property type="component" value="Unassembled WGS sequence"/>
</dbReference>
<keyword evidence="11" id="KW-1185">Reference proteome</keyword>
<dbReference type="InterPro" id="IPR003667">
    <property type="entry name" value="NqrDE/RnfAE"/>
</dbReference>
<evidence type="ECO:0000256" key="1">
    <source>
        <dbReference type="ARBA" id="ARBA00004127"/>
    </source>
</evidence>
<dbReference type="NCBIfam" id="TIGR01948">
    <property type="entry name" value="rnfE"/>
    <property type="match status" value="1"/>
</dbReference>
<keyword evidence="5 9" id="KW-0249">Electron transport</keyword>
<comment type="function">
    <text evidence="9">Part of a membrane-bound complex that couples electron transfer with translocation of ions across the membrane.</text>
</comment>
<sequence>MSDSYGKIARDGLWDKNIVFGQMLALCPALAITGTATNGLGMGLATTAVLIVSNVAISALRRVIAPEIRIPVFVLIIACIVTVVDLALNAWVHDLHKVLGLFIALIVTNCAILGRAEAFASRKGVAVSAFDGLTMGAGFTLALMLVGALREILGSGTLFAQASVLLGSQFAFLELTLFPDYPGFLLAILPPGGFILVGILLALKSLIDSRGKSLEQEIKEMRVERVFTAAGVLKPRLQAAEDDE</sequence>
<dbReference type="Pfam" id="PF02508">
    <property type="entry name" value="Rnf-Nqr"/>
    <property type="match status" value="1"/>
</dbReference>